<accession>A0A0R2CIR0</accession>
<dbReference type="Proteomes" id="UP000051131">
    <property type="component" value="Unassembled WGS sequence"/>
</dbReference>
<protein>
    <submittedName>
        <fullName evidence="1">Uncharacterized protein</fullName>
    </submittedName>
</protein>
<proteinExistence type="predicted"/>
<comment type="caution">
    <text evidence="1">The sequence shown here is derived from an EMBL/GenBank/DDBJ whole genome shotgun (WGS) entry which is preliminary data.</text>
</comment>
<evidence type="ECO:0000313" key="1">
    <source>
        <dbReference type="EMBL" id="KRM91502.1"/>
    </source>
</evidence>
<evidence type="ECO:0000313" key="2">
    <source>
        <dbReference type="Proteomes" id="UP000051131"/>
    </source>
</evidence>
<dbReference type="EMBL" id="AYZE01000010">
    <property type="protein sequence ID" value="KRM91502.1"/>
    <property type="molecule type" value="Genomic_DNA"/>
</dbReference>
<organism evidence="1 2">
    <name type="scientific">Liquorilactobacillus cacaonum DSM 21116</name>
    <dbReference type="NCBI Taxonomy" id="1423729"/>
    <lineage>
        <taxon>Bacteria</taxon>
        <taxon>Bacillati</taxon>
        <taxon>Bacillota</taxon>
        <taxon>Bacilli</taxon>
        <taxon>Lactobacillales</taxon>
        <taxon>Lactobacillaceae</taxon>
        <taxon>Liquorilactobacillus</taxon>
    </lineage>
</organism>
<dbReference type="RefSeq" id="WP_057828736.1">
    <property type="nucleotide sequence ID" value="NZ_AYZE01000010.1"/>
</dbReference>
<dbReference type="STRING" id="1423729.FC80_GL000470"/>
<keyword evidence="2" id="KW-1185">Reference proteome</keyword>
<gene>
    <name evidence="1" type="ORF">FC80_GL000470</name>
</gene>
<reference evidence="1 2" key="1">
    <citation type="journal article" date="2015" name="Genome Announc.">
        <title>Expanding the biotechnology potential of lactobacilli through comparative genomics of 213 strains and associated genera.</title>
        <authorList>
            <person name="Sun Z."/>
            <person name="Harris H.M."/>
            <person name="McCann A."/>
            <person name="Guo C."/>
            <person name="Argimon S."/>
            <person name="Zhang W."/>
            <person name="Yang X."/>
            <person name="Jeffery I.B."/>
            <person name="Cooney J.C."/>
            <person name="Kagawa T.F."/>
            <person name="Liu W."/>
            <person name="Song Y."/>
            <person name="Salvetti E."/>
            <person name="Wrobel A."/>
            <person name="Rasinkangas P."/>
            <person name="Parkhill J."/>
            <person name="Rea M.C."/>
            <person name="O'Sullivan O."/>
            <person name="Ritari J."/>
            <person name="Douillard F.P."/>
            <person name="Paul Ross R."/>
            <person name="Yang R."/>
            <person name="Briner A.E."/>
            <person name="Felis G.E."/>
            <person name="de Vos W.M."/>
            <person name="Barrangou R."/>
            <person name="Klaenhammer T.R."/>
            <person name="Caufield P.W."/>
            <person name="Cui Y."/>
            <person name="Zhang H."/>
            <person name="O'Toole P.W."/>
        </authorList>
    </citation>
    <scope>NUCLEOTIDE SEQUENCE [LARGE SCALE GENOMIC DNA]</scope>
    <source>
        <strain evidence="1 2">DSM 21116</strain>
    </source>
</reference>
<dbReference type="AlphaFoldDB" id="A0A0R2CIR0"/>
<dbReference type="PATRIC" id="fig|1423729.3.peg.472"/>
<sequence length="80" mass="8488">MELNVTKISYDLDSNSATTDIPVELGGNDSTTGQYVSARLIIKAEDLDTGKTLDDLTKADIVTIAKAKLVKEVTPSTTTA</sequence>
<name>A0A0R2CIR0_9LACO</name>